<dbReference type="EMBL" id="CM046513">
    <property type="protein sequence ID" value="KAI8652744.1"/>
    <property type="molecule type" value="Genomic_DNA"/>
</dbReference>
<dbReference type="Proteomes" id="UP001065298">
    <property type="component" value="Chromosome 11"/>
</dbReference>
<evidence type="ECO:0000313" key="2">
    <source>
        <dbReference type="Proteomes" id="UP001065298"/>
    </source>
</evidence>
<comment type="caution">
    <text evidence="1">The sequence shown here is derived from an EMBL/GenBank/DDBJ whole genome shotgun (WGS) entry which is preliminary data.</text>
</comment>
<accession>A0ACC0QIF1</accession>
<protein>
    <submittedName>
        <fullName evidence="1">Uncharacterized protein</fullName>
    </submittedName>
</protein>
<proteinExistence type="predicted"/>
<organism evidence="1 2">
    <name type="scientific">Fusarium keratoplasticum</name>
    <dbReference type="NCBI Taxonomy" id="1328300"/>
    <lineage>
        <taxon>Eukaryota</taxon>
        <taxon>Fungi</taxon>
        <taxon>Dikarya</taxon>
        <taxon>Ascomycota</taxon>
        <taxon>Pezizomycotina</taxon>
        <taxon>Sordariomycetes</taxon>
        <taxon>Hypocreomycetidae</taxon>
        <taxon>Hypocreales</taxon>
        <taxon>Nectriaceae</taxon>
        <taxon>Fusarium</taxon>
        <taxon>Fusarium solani species complex</taxon>
    </lineage>
</organism>
<reference evidence="1" key="1">
    <citation type="submission" date="2022-06" db="EMBL/GenBank/DDBJ databases">
        <title>Fusarium solani species complex genomes reveal bases of compartmentalisation and animal pathogenesis.</title>
        <authorList>
            <person name="Tsai I.J."/>
        </authorList>
    </citation>
    <scope>NUCLEOTIDE SEQUENCE</scope>
    <source>
        <strain evidence="1">Fu6.1</strain>
    </source>
</reference>
<evidence type="ECO:0000313" key="1">
    <source>
        <dbReference type="EMBL" id="KAI8652744.1"/>
    </source>
</evidence>
<sequence length="266" mass="27806">MSTPAAEPTPQIPSLDLFSLKGKNAFVTGGSRGIGAAIAIALADAGASVCIAQRDTTNTDTADAIRDRGVRAEIISCDLDDMDAVKGVFQRALDIMDGRIDILVNCGGILKRKEALSVSEEEWDAVMDINLKALFFLCQAAGRHMVPRRSGKIVNIASINSFIGGENYAPYSSSKGGVSQLTKALSNEWAKHNVQVNALAPGYVATDMNTALRPNAEVTAAAITGCPAGRWGTPADYAGPAVFLCSDASQYVTGEVLVVDGGLLGK</sequence>
<name>A0ACC0QIF1_9HYPO</name>
<keyword evidence="2" id="KW-1185">Reference proteome</keyword>
<gene>
    <name evidence="1" type="ORF">NCS57_01339400</name>
</gene>